<proteinExistence type="predicted"/>
<dbReference type="PANTHER" id="PTHR43888">
    <property type="entry name" value="DNAJ-LIKE-2, ISOFORM A-RELATED"/>
    <property type="match status" value="1"/>
</dbReference>
<dbReference type="OrthoDB" id="550424at2759"/>
<keyword evidence="2" id="KW-0677">Repeat</keyword>
<dbReference type="Proteomes" id="UP000649617">
    <property type="component" value="Unassembled WGS sequence"/>
</dbReference>
<evidence type="ECO:0000256" key="5">
    <source>
        <dbReference type="SAM" id="MobiDB-lite"/>
    </source>
</evidence>
<feature type="compositionally biased region" description="Gly residues" evidence="5">
    <location>
        <begin position="1"/>
        <end position="18"/>
    </location>
</feature>
<dbReference type="Gene3D" id="2.10.230.10">
    <property type="entry name" value="Heat shock protein DnaJ, cysteine-rich domain"/>
    <property type="match status" value="1"/>
</dbReference>
<feature type="region of interest" description="Disordered" evidence="5">
    <location>
        <begin position="1"/>
        <end position="27"/>
    </location>
</feature>
<evidence type="ECO:0000313" key="8">
    <source>
        <dbReference type="Proteomes" id="UP000649617"/>
    </source>
</evidence>
<organism evidence="7 8">
    <name type="scientific">Symbiodinium pilosum</name>
    <name type="common">Dinoflagellate</name>
    <dbReference type="NCBI Taxonomy" id="2952"/>
    <lineage>
        <taxon>Eukaryota</taxon>
        <taxon>Sar</taxon>
        <taxon>Alveolata</taxon>
        <taxon>Dinophyceae</taxon>
        <taxon>Suessiales</taxon>
        <taxon>Symbiodiniaceae</taxon>
        <taxon>Symbiodinium</taxon>
    </lineage>
</organism>
<dbReference type="GO" id="GO:0051082">
    <property type="term" value="F:unfolded protein binding"/>
    <property type="evidence" value="ECO:0007669"/>
    <property type="project" value="InterPro"/>
</dbReference>
<dbReference type="SUPFAM" id="SSF49493">
    <property type="entry name" value="HSP40/DnaJ peptide-binding domain"/>
    <property type="match status" value="2"/>
</dbReference>
<dbReference type="FunFam" id="2.60.260.20:FF:000003">
    <property type="entry name" value="DnaJ subfamily A member 2"/>
    <property type="match status" value="1"/>
</dbReference>
<keyword evidence="4" id="KW-0862">Zinc</keyword>
<dbReference type="Pfam" id="PF01556">
    <property type="entry name" value="DnaJ_C"/>
    <property type="match status" value="1"/>
</dbReference>
<keyword evidence="8" id="KW-1185">Reference proteome</keyword>
<dbReference type="Pfam" id="PF00226">
    <property type="entry name" value="DnaJ"/>
    <property type="match status" value="1"/>
</dbReference>
<dbReference type="Gene3D" id="2.60.260.20">
    <property type="entry name" value="Urease metallochaperone UreE, N-terminal domain"/>
    <property type="match status" value="3"/>
</dbReference>
<dbReference type="InterPro" id="IPR001623">
    <property type="entry name" value="DnaJ_domain"/>
</dbReference>
<dbReference type="FunFam" id="1.10.287.110:FF:000041">
    <property type="entry name" value="Chaperone protein DNAj, putative"/>
    <property type="match status" value="1"/>
</dbReference>
<name>A0A812V9A9_SYMPI</name>
<dbReference type="InterPro" id="IPR008971">
    <property type="entry name" value="HSP40/DnaJ_pept-bd"/>
</dbReference>
<dbReference type="InterPro" id="IPR001305">
    <property type="entry name" value="HSP_DnaJ_Cys-rich_dom"/>
</dbReference>
<dbReference type="GO" id="GO:0030544">
    <property type="term" value="F:Hsp70 protein binding"/>
    <property type="evidence" value="ECO:0007669"/>
    <property type="project" value="InterPro"/>
</dbReference>
<evidence type="ECO:0000256" key="4">
    <source>
        <dbReference type="ARBA" id="ARBA00022833"/>
    </source>
</evidence>
<dbReference type="PROSITE" id="PS00636">
    <property type="entry name" value="DNAJ_1"/>
    <property type="match status" value="1"/>
</dbReference>
<evidence type="ECO:0000256" key="3">
    <source>
        <dbReference type="ARBA" id="ARBA00022771"/>
    </source>
</evidence>
<dbReference type="Pfam" id="PF00684">
    <property type="entry name" value="DnaJ_CXXCXGXG"/>
    <property type="match status" value="1"/>
</dbReference>
<comment type="caution">
    <text evidence="7">The sequence shown here is derived from an EMBL/GenBank/DDBJ whole genome shotgun (WGS) entry which is preliminary data.</text>
</comment>
<evidence type="ECO:0000313" key="7">
    <source>
        <dbReference type="EMBL" id="CAE7609489.1"/>
    </source>
</evidence>
<dbReference type="CDD" id="cd06257">
    <property type="entry name" value="DnaJ"/>
    <property type="match status" value="1"/>
</dbReference>
<dbReference type="InterPro" id="IPR002939">
    <property type="entry name" value="DnaJ_C"/>
</dbReference>
<gene>
    <name evidence="7" type="primary">DNAJ1</name>
    <name evidence="7" type="ORF">SPIL2461_LOCUS16084</name>
</gene>
<protein>
    <submittedName>
        <fullName evidence="7">DNAJ1 protein</fullName>
    </submittedName>
</protein>
<dbReference type="EMBL" id="CAJNIZ010040946">
    <property type="protein sequence ID" value="CAE7609489.1"/>
    <property type="molecule type" value="Genomic_DNA"/>
</dbReference>
<dbReference type="SMART" id="SM00271">
    <property type="entry name" value="DnaJ"/>
    <property type="match status" value="1"/>
</dbReference>
<dbReference type="CDD" id="cd10747">
    <property type="entry name" value="DnaJ_C"/>
    <property type="match status" value="1"/>
</dbReference>
<dbReference type="FunFam" id="2.10.230.10:FF:000001">
    <property type="entry name" value="DnaJ subfamily A member 2"/>
    <property type="match status" value="1"/>
</dbReference>
<dbReference type="InterPro" id="IPR044713">
    <property type="entry name" value="DNJA1/2-like"/>
</dbReference>
<sequence>MFFGGFPGMDGLPGGGRKGGGKGNKRADTSKFYKLLEVDKNASESDIKKAYRKLAVKHHPDKGGDPEMFKEITRAYEVLSDSKKRDTYDRFGEEGLEEGGGGDAEDIFSAFFGGGRRGGGSKRQKTKDVVQPLKVTLEGLYSGQTKKMAITRQVVDKEKGVKDCPKCEGRGVLIEIIRMGPMIQQVQQPCDNCGGTGKVYATKNEREVLEVHIQKGAVDGHKIQFREMADEHPNADTGDVVFVCKEQEHPVFKRKGADLFMEKKISLVEALCGFETDITHLDGRKLLVKTAPGEIIKPMEGNFDPLAAQESKTEWEVIEDADCPSIDNVAQADTTDVDALKKACETQLKKKGIDVGAFVVDGKRAFFKQCTRQEALAVKKTSKGKTMYIVADPDANKRLRMMQALKGEGMPTVKNPFVHGNLFLIFTIEFPESLSVETQSSLRKMLPSPLNKPKFKKDDKDVEVHTLTHMDPVASFNENKINMKGGGEAYDDEDDDDCGMRSGPGQHVQCNQQ</sequence>
<dbReference type="InterPro" id="IPR036869">
    <property type="entry name" value="J_dom_sf"/>
</dbReference>
<keyword evidence="3" id="KW-0863">Zinc-finger</keyword>
<feature type="region of interest" description="Disordered" evidence="5">
    <location>
        <begin position="481"/>
        <end position="513"/>
    </location>
</feature>
<evidence type="ECO:0000256" key="2">
    <source>
        <dbReference type="ARBA" id="ARBA00022737"/>
    </source>
</evidence>
<dbReference type="GO" id="GO:0008270">
    <property type="term" value="F:zinc ion binding"/>
    <property type="evidence" value="ECO:0007669"/>
    <property type="project" value="UniProtKB-KW"/>
</dbReference>
<dbReference type="AlphaFoldDB" id="A0A812V9A9"/>
<dbReference type="InterPro" id="IPR018253">
    <property type="entry name" value="DnaJ_domain_CS"/>
</dbReference>
<reference evidence="7" key="1">
    <citation type="submission" date="2021-02" db="EMBL/GenBank/DDBJ databases">
        <authorList>
            <person name="Dougan E. K."/>
            <person name="Rhodes N."/>
            <person name="Thang M."/>
            <person name="Chan C."/>
        </authorList>
    </citation>
    <scope>NUCLEOTIDE SEQUENCE</scope>
</reference>
<accession>A0A812V9A9</accession>
<evidence type="ECO:0000259" key="6">
    <source>
        <dbReference type="PROSITE" id="PS50076"/>
    </source>
</evidence>
<feature type="domain" description="J" evidence="6">
    <location>
        <begin position="31"/>
        <end position="92"/>
    </location>
</feature>
<dbReference type="PROSITE" id="PS50076">
    <property type="entry name" value="DNAJ_2"/>
    <property type="match status" value="1"/>
</dbReference>
<dbReference type="Gene3D" id="1.10.287.110">
    <property type="entry name" value="DnaJ domain"/>
    <property type="match status" value="1"/>
</dbReference>
<dbReference type="CDD" id="cd10719">
    <property type="entry name" value="DnaJ_zf"/>
    <property type="match status" value="1"/>
</dbReference>
<dbReference type="PRINTS" id="PR00625">
    <property type="entry name" value="JDOMAIN"/>
</dbReference>
<evidence type="ECO:0000256" key="1">
    <source>
        <dbReference type="ARBA" id="ARBA00022723"/>
    </source>
</evidence>
<dbReference type="SUPFAM" id="SSF46565">
    <property type="entry name" value="Chaperone J-domain"/>
    <property type="match status" value="1"/>
</dbReference>
<keyword evidence="1" id="KW-0479">Metal-binding</keyword>
<dbReference type="SUPFAM" id="SSF57938">
    <property type="entry name" value="DnaJ/Hsp40 cysteine-rich domain"/>
    <property type="match status" value="1"/>
</dbReference>
<dbReference type="InterPro" id="IPR036410">
    <property type="entry name" value="HSP_DnaJ_Cys-rich_dom_sf"/>
</dbReference>
<dbReference type="GO" id="GO:0006457">
    <property type="term" value="P:protein folding"/>
    <property type="evidence" value="ECO:0007669"/>
    <property type="project" value="InterPro"/>
</dbReference>